<evidence type="ECO:0000313" key="1">
    <source>
        <dbReference type="EMBL" id="PWJ11192.1"/>
    </source>
</evidence>
<reference evidence="2 4" key="1">
    <citation type="submission" date="2016-10" db="EMBL/GenBank/DDBJ databases">
        <authorList>
            <person name="Cai Z."/>
        </authorList>
    </citation>
    <scope>NUCLEOTIDE SEQUENCE [LARGE SCALE GENOMIC DNA]</scope>
    <source>
        <strain evidence="2 4">DSM 25227</strain>
    </source>
</reference>
<reference evidence="1 3" key="2">
    <citation type="submission" date="2018-03" db="EMBL/GenBank/DDBJ databases">
        <title>Genomic Encyclopedia of Archaeal and Bacterial Type Strains, Phase II (KMG-II): from individual species to whole genera.</title>
        <authorList>
            <person name="Goeker M."/>
        </authorList>
    </citation>
    <scope>NUCLEOTIDE SEQUENCE [LARGE SCALE GENOMIC DNA]</scope>
    <source>
        <strain evidence="1 3">DSM 25227</strain>
    </source>
</reference>
<name>A0A2Y9C963_9RHOB</name>
<protein>
    <submittedName>
        <fullName evidence="2">Uncharacterized protein</fullName>
    </submittedName>
</protein>
<sequence length="68" mass="7127">MDGDILVVAPGRASVAVRSPGFDYYGSRKVGTQLTEQVAIYAGWSAFWRLAAPRQGVARVGTSAAQAA</sequence>
<evidence type="ECO:0000313" key="3">
    <source>
        <dbReference type="Proteomes" id="UP000245839"/>
    </source>
</evidence>
<dbReference type="Proteomes" id="UP000245839">
    <property type="component" value="Unassembled WGS sequence"/>
</dbReference>
<dbReference type="AlphaFoldDB" id="A0A2Y9C963"/>
<gene>
    <name evidence="1" type="ORF">BCF38_12036</name>
    <name evidence="2" type="ORF">SAMN05421539_12036</name>
</gene>
<dbReference type="EMBL" id="QGDJ01000020">
    <property type="protein sequence ID" value="PWJ11192.1"/>
    <property type="molecule type" value="Genomic_DNA"/>
</dbReference>
<organism evidence="2 4">
    <name type="scientific">Jannaschia seohaensis</name>
    <dbReference type="NCBI Taxonomy" id="475081"/>
    <lineage>
        <taxon>Bacteria</taxon>
        <taxon>Pseudomonadati</taxon>
        <taxon>Pseudomonadota</taxon>
        <taxon>Alphaproteobacteria</taxon>
        <taxon>Rhodobacterales</taxon>
        <taxon>Roseobacteraceae</taxon>
        <taxon>Jannaschia</taxon>
    </lineage>
</organism>
<keyword evidence="3" id="KW-1185">Reference proteome</keyword>
<proteinExistence type="predicted"/>
<dbReference type="Proteomes" id="UP000251571">
    <property type="component" value="Unassembled WGS sequence"/>
</dbReference>
<dbReference type="InterPro" id="IPR012338">
    <property type="entry name" value="Beta-lactam/transpept-like"/>
</dbReference>
<evidence type="ECO:0000313" key="4">
    <source>
        <dbReference type="Proteomes" id="UP000251571"/>
    </source>
</evidence>
<accession>A0A2Y9C963</accession>
<evidence type="ECO:0000313" key="2">
    <source>
        <dbReference type="EMBL" id="SSA51493.1"/>
    </source>
</evidence>
<dbReference type="SUPFAM" id="SSF56601">
    <property type="entry name" value="beta-lactamase/transpeptidase-like"/>
    <property type="match status" value="1"/>
</dbReference>
<dbReference type="EMBL" id="UETC01000020">
    <property type="protein sequence ID" value="SSA51493.1"/>
    <property type="molecule type" value="Genomic_DNA"/>
</dbReference>